<dbReference type="EMBL" id="JAPFFM010000011">
    <property type="protein sequence ID" value="KAJ6733288.1"/>
    <property type="molecule type" value="Genomic_DNA"/>
</dbReference>
<evidence type="ECO:0000313" key="10">
    <source>
        <dbReference type="Proteomes" id="UP001151752"/>
    </source>
</evidence>
<dbReference type="GO" id="GO:0005524">
    <property type="term" value="F:ATP binding"/>
    <property type="evidence" value="ECO:0007669"/>
    <property type="project" value="UniProtKB-KW"/>
</dbReference>
<dbReference type="Gene3D" id="3.30.200.20">
    <property type="entry name" value="Phosphorylase Kinase, domain 1"/>
    <property type="match status" value="1"/>
</dbReference>
<dbReference type="AlphaFoldDB" id="A0A9Q0ZG97"/>
<evidence type="ECO:0000256" key="7">
    <source>
        <dbReference type="ARBA" id="ARBA00047899"/>
    </source>
</evidence>
<accession>A0A9Q0ZG97</accession>
<protein>
    <recommendedName>
        <fullName evidence="1">non-specific serine/threonine protein kinase</fullName>
        <ecNumber evidence="1">2.7.11.1</ecNumber>
    </recommendedName>
</protein>
<dbReference type="GO" id="GO:0000245">
    <property type="term" value="P:spliceosomal complex assembly"/>
    <property type="evidence" value="ECO:0007669"/>
    <property type="project" value="TreeGrafter"/>
</dbReference>
<proteinExistence type="predicted"/>
<dbReference type="InterPro" id="IPR051334">
    <property type="entry name" value="SRPK"/>
</dbReference>
<gene>
    <name evidence="9" type="ORF">OIU74_005114</name>
</gene>
<comment type="catalytic activity">
    <reaction evidence="7">
        <text>L-threonyl-[protein] + ATP = O-phospho-L-threonyl-[protein] + ADP + H(+)</text>
        <dbReference type="Rhea" id="RHEA:46608"/>
        <dbReference type="Rhea" id="RHEA-COMP:11060"/>
        <dbReference type="Rhea" id="RHEA-COMP:11605"/>
        <dbReference type="ChEBI" id="CHEBI:15378"/>
        <dbReference type="ChEBI" id="CHEBI:30013"/>
        <dbReference type="ChEBI" id="CHEBI:30616"/>
        <dbReference type="ChEBI" id="CHEBI:61977"/>
        <dbReference type="ChEBI" id="CHEBI:456216"/>
        <dbReference type="EC" id="2.7.11.1"/>
    </reaction>
</comment>
<comment type="caution">
    <text evidence="9">The sequence shown here is derived from an EMBL/GenBank/DDBJ whole genome shotgun (WGS) entry which is preliminary data.</text>
</comment>
<keyword evidence="6" id="KW-0067">ATP-binding</keyword>
<evidence type="ECO:0000256" key="6">
    <source>
        <dbReference type="ARBA" id="ARBA00022840"/>
    </source>
</evidence>
<dbReference type="Proteomes" id="UP001151752">
    <property type="component" value="Chromosome 7"/>
</dbReference>
<evidence type="ECO:0000256" key="4">
    <source>
        <dbReference type="ARBA" id="ARBA00022741"/>
    </source>
</evidence>
<evidence type="ECO:0000256" key="1">
    <source>
        <dbReference type="ARBA" id="ARBA00012513"/>
    </source>
</evidence>
<keyword evidence="4" id="KW-0547">Nucleotide-binding</keyword>
<evidence type="ECO:0000256" key="5">
    <source>
        <dbReference type="ARBA" id="ARBA00022777"/>
    </source>
</evidence>
<dbReference type="GO" id="GO:0004674">
    <property type="term" value="F:protein serine/threonine kinase activity"/>
    <property type="evidence" value="ECO:0007669"/>
    <property type="project" value="UniProtKB-KW"/>
</dbReference>
<organism evidence="9 10">
    <name type="scientific">Salix koriyanagi</name>
    <dbReference type="NCBI Taxonomy" id="2511006"/>
    <lineage>
        <taxon>Eukaryota</taxon>
        <taxon>Viridiplantae</taxon>
        <taxon>Streptophyta</taxon>
        <taxon>Embryophyta</taxon>
        <taxon>Tracheophyta</taxon>
        <taxon>Spermatophyta</taxon>
        <taxon>Magnoliopsida</taxon>
        <taxon>eudicotyledons</taxon>
        <taxon>Gunneridae</taxon>
        <taxon>Pentapetalae</taxon>
        <taxon>rosids</taxon>
        <taxon>fabids</taxon>
        <taxon>Malpighiales</taxon>
        <taxon>Salicaceae</taxon>
        <taxon>Saliceae</taxon>
        <taxon>Salix</taxon>
    </lineage>
</organism>
<keyword evidence="2" id="KW-0723">Serine/threonine-protein kinase</keyword>
<name>A0A9Q0ZG97_9ROSI</name>
<keyword evidence="10" id="KW-1185">Reference proteome</keyword>
<keyword evidence="5 9" id="KW-0418">Kinase</keyword>
<reference evidence="9" key="1">
    <citation type="submission" date="2022-11" db="EMBL/GenBank/DDBJ databases">
        <authorList>
            <person name="Hyden B.L."/>
            <person name="Feng K."/>
            <person name="Yates T."/>
            <person name="Jawdy S."/>
            <person name="Smart L.B."/>
            <person name="Muchero W."/>
        </authorList>
    </citation>
    <scope>NUCLEOTIDE SEQUENCE</scope>
    <source>
        <tissue evidence="9">Shoot tip</tissue>
    </source>
</reference>
<evidence type="ECO:0000256" key="8">
    <source>
        <dbReference type="ARBA" id="ARBA00048679"/>
    </source>
</evidence>
<evidence type="ECO:0000313" key="9">
    <source>
        <dbReference type="EMBL" id="KAJ6733288.1"/>
    </source>
</evidence>
<evidence type="ECO:0000256" key="2">
    <source>
        <dbReference type="ARBA" id="ARBA00022527"/>
    </source>
</evidence>
<reference evidence="9" key="2">
    <citation type="journal article" date="2023" name="Int. J. Mol. Sci.">
        <title>De Novo Assembly and Annotation of 11 Diverse Shrub Willow (Salix) Genomes Reveals Novel Gene Organization in Sex-Linked Regions.</title>
        <authorList>
            <person name="Hyden B."/>
            <person name="Feng K."/>
            <person name="Yates T.B."/>
            <person name="Jawdy S."/>
            <person name="Cereghino C."/>
            <person name="Smart L.B."/>
            <person name="Muchero W."/>
        </authorList>
    </citation>
    <scope>NUCLEOTIDE SEQUENCE</scope>
    <source>
        <tissue evidence="9">Shoot tip</tissue>
    </source>
</reference>
<dbReference type="EC" id="2.7.11.1" evidence="1"/>
<sequence length="85" mass="9604">MSCSSPSGSEDDDEGIDSYRKGGYHAVRVGNQFSGGRFVLAQRKIGWGQFSIVWLAYDTRSSVCLDLFFSFFFLNHMIFSSLMKN</sequence>
<comment type="catalytic activity">
    <reaction evidence="8">
        <text>L-seryl-[protein] + ATP = O-phospho-L-seryl-[protein] + ADP + H(+)</text>
        <dbReference type="Rhea" id="RHEA:17989"/>
        <dbReference type="Rhea" id="RHEA-COMP:9863"/>
        <dbReference type="Rhea" id="RHEA-COMP:11604"/>
        <dbReference type="ChEBI" id="CHEBI:15378"/>
        <dbReference type="ChEBI" id="CHEBI:29999"/>
        <dbReference type="ChEBI" id="CHEBI:30616"/>
        <dbReference type="ChEBI" id="CHEBI:83421"/>
        <dbReference type="ChEBI" id="CHEBI:456216"/>
        <dbReference type="EC" id="2.7.11.1"/>
    </reaction>
</comment>
<dbReference type="PANTHER" id="PTHR47634">
    <property type="entry name" value="PROTEIN KINASE DOMAIN-CONTAINING PROTEIN-RELATED"/>
    <property type="match status" value="1"/>
</dbReference>
<dbReference type="PANTHER" id="PTHR47634:SF5">
    <property type="entry name" value="OS09G0552300 PROTEIN"/>
    <property type="match status" value="1"/>
</dbReference>
<dbReference type="GO" id="GO:0050684">
    <property type="term" value="P:regulation of mRNA processing"/>
    <property type="evidence" value="ECO:0007669"/>
    <property type="project" value="TreeGrafter"/>
</dbReference>
<evidence type="ECO:0000256" key="3">
    <source>
        <dbReference type="ARBA" id="ARBA00022679"/>
    </source>
</evidence>
<keyword evidence="3" id="KW-0808">Transferase</keyword>